<dbReference type="AlphaFoldDB" id="A0A443K6J0"/>
<evidence type="ECO:0000256" key="12">
    <source>
        <dbReference type="ARBA" id="ARBA00023112"/>
    </source>
</evidence>
<keyword evidence="7 15" id="KW-0812">Transmembrane</keyword>
<keyword evidence="10 15" id="KW-1133">Transmembrane helix</keyword>
<dbReference type="GO" id="GO:0016887">
    <property type="term" value="F:ATP hydrolysis activity"/>
    <property type="evidence" value="ECO:0007669"/>
    <property type="project" value="InterPro"/>
</dbReference>
<keyword evidence="11" id="KW-0406">Ion transport</keyword>
<protein>
    <recommendedName>
        <fullName evidence="15">Nickel/cobalt efflux system</fullName>
    </recommendedName>
</protein>
<dbReference type="InterPro" id="IPR017871">
    <property type="entry name" value="ABC_transporter-like_CS"/>
</dbReference>
<evidence type="ECO:0000313" key="17">
    <source>
        <dbReference type="EMBL" id="RWR28399.1"/>
    </source>
</evidence>
<dbReference type="GO" id="GO:0005524">
    <property type="term" value="F:ATP binding"/>
    <property type="evidence" value="ECO:0007669"/>
    <property type="project" value="UniProtKB-KW"/>
</dbReference>
<reference evidence="17 18" key="1">
    <citation type="submission" date="2019-01" db="EMBL/GenBank/DDBJ databases">
        <title>Sinorhodobacter populi sp. nov. isolated from the symptomatic bark tissue of Populus euramericana canker.</title>
        <authorList>
            <person name="Xu G."/>
        </authorList>
    </citation>
    <scope>NUCLEOTIDE SEQUENCE [LARGE SCALE GENOMIC DNA]</scope>
    <source>
        <strain evidence="17 18">D19-10-3-21</strain>
    </source>
</reference>
<evidence type="ECO:0000256" key="11">
    <source>
        <dbReference type="ARBA" id="ARBA00023065"/>
    </source>
</evidence>
<keyword evidence="9 17" id="KW-0067">ATP-binding</keyword>
<dbReference type="Pfam" id="PF03824">
    <property type="entry name" value="NicO"/>
    <property type="match status" value="1"/>
</dbReference>
<dbReference type="InterPro" id="IPR051224">
    <property type="entry name" value="NiCoT_RcnA"/>
</dbReference>
<evidence type="ECO:0000259" key="16">
    <source>
        <dbReference type="PROSITE" id="PS50893"/>
    </source>
</evidence>
<feature type="transmembrane region" description="Helical" evidence="15">
    <location>
        <begin position="225"/>
        <end position="249"/>
    </location>
</feature>
<evidence type="ECO:0000256" key="6">
    <source>
        <dbReference type="ARBA" id="ARBA00022596"/>
    </source>
</evidence>
<dbReference type="Gene3D" id="3.40.50.300">
    <property type="entry name" value="P-loop containing nucleotide triphosphate hydrolases"/>
    <property type="match status" value="1"/>
</dbReference>
<dbReference type="GO" id="GO:0032025">
    <property type="term" value="P:response to cobalt ion"/>
    <property type="evidence" value="ECO:0007669"/>
    <property type="project" value="TreeGrafter"/>
</dbReference>
<proteinExistence type="inferred from homology"/>
<evidence type="ECO:0000256" key="9">
    <source>
        <dbReference type="ARBA" id="ARBA00022840"/>
    </source>
</evidence>
<feature type="transmembrane region" description="Helical" evidence="15">
    <location>
        <begin position="130"/>
        <end position="151"/>
    </location>
</feature>
<comment type="similarity">
    <text evidence="15">Belongs to the NiCoT transporter (TC 2.A.52) family.</text>
</comment>
<gene>
    <name evidence="17" type="ORF">D2T31_13615</name>
</gene>
<dbReference type="PANTHER" id="PTHR40659">
    <property type="entry name" value="NICKEL/COBALT EFFLUX SYSTEM RCNA"/>
    <property type="match status" value="1"/>
</dbReference>
<feature type="domain" description="ABC transporter" evidence="16">
    <location>
        <begin position="156"/>
        <end position="392"/>
    </location>
</feature>
<evidence type="ECO:0000256" key="2">
    <source>
        <dbReference type="ARBA" id="ARBA00004651"/>
    </source>
</evidence>
<evidence type="ECO:0000256" key="1">
    <source>
        <dbReference type="ARBA" id="ARBA00002510"/>
    </source>
</evidence>
<keyword evidence="13 15" id="KW-0472">Membrane</keyword>
<dbReference type="InterPro" id="IPR027417">
    <property type="entry name" value="P-loop_NTPase"/>
</dbReference>
<comment type="caution">
    <text evidence="17">The sequence shown here is derived from an EMBL/GenBank/DDBJ whole genome shotgun (WGS) entry which is preliminary data.</text>
</comment>
<dbReference type="OrthoDB" id="9806726at2"/>
<dbReference type="PROSITE" id="PS00211">
    <property type="entry name" value="ABC_TRANSPORTER_1"/>
    <property type="match status" value="1"/>
</dbReference>
<dbReference type="InterPro" id="IPR011541">
    <property type="entry name" value="Ni/Co_transpt_high_affinity"/>
</dbReference>
<feature type="transmembrane region" description="Helical" evidence="15">
    <location>
        <begin position="55"/>
        <end position="74"/>
    </location>
</feature>
<accession>A0A443K6J0</accession>
<name>A0A443K6J0_9RHOB</name>
<dbReference type="InterPro" id="IPR003439">
    <property type="entry name" value="ABC_transporter-like_ATP-bd"/>
</dbReference>
<keyword evidence="3" id="KW-0171">Cobalt transport</keyword>
<feature type="transmembrane region" description="Helical" evidence="15">
    <location>
        <begin position="95"/>
        <end position="118"/>
    </location>
</feature>
<sequence>MRQAAVIAILMAIVGLSFALGPQDWFARHVISLQREAQNALAGALRALRAGQPGAVSAFLLLCFSHGFLHALGPGHGKAVLAAYGAASPTSLRRLMVVAALSSLAQAAVAVALVYAAVWLLDGARGRIEGLAAMIEPLSFTLVGALGLLLVKRGAGRLAEVRRGGGADPHDHPPGCGCGHAHAPLTLSATRDRWEAIALILGIALRPCSSALFLLILTWRFDLDLLGILGVLVMGLGTVMVTASAGLIAQLMRRGMFLALPAGQSLVPAMAVSEITLARVGMSGFRKRQIGELSGGQKKRVFLARALAQDGQLILLDEPFTGVDVKTEEQIIALLRELRDEGRVMLVSTHNLGSVPEFCDRCVLVKGTVLSYGPTGTTFTRENLEAAFGGVLRQFTLGGAALHDDDDARHVSILTDDERPLVQYGDRTRRAGEVK</sequence>
<dbReference type="GO" id="GO:0006824">
    <property type="term" value="P:cobalt ion transport"/>
    <property type="evidence" value="ECO:0007669"/>
    <property type="project" value="UniProtKB-KW"/>
</dbReference>
<dbReference type="PROSITE" id="PS50893">
    <property type="entry name" value="ABC_TRANSPORTER_2"/>
    <property type="match status" value="1"/>
</dbReference>
<comment type="function">
    <text evidence="1">Efflux system for nickel and cobalt.</text>
</comment>
<keyword evidence="5" id="KW-1003">Cell membrane</keyword>
<dbReference type="Proteomes" id="UP000285295">
    <property type="component" value="Unassembled WGS sequence"/>
</dbReference>
<keyword evidence="6" id="KW-0533">Nickel</keyword>
<evidence type="ECO:0000256" key="4">
    <source>
        <dbReference type="ARBA" id="ARBA00022448"/>
    </source>
</evidence>
<evidence type="ECO:0000256" key="5">
    <source>
        <dbReference type="ARBA" id="ARBA00022475"/>
    </source>
</evidence>
<evidence type="ECO:0000256" key="13">
    <source>
        <dbReference type="ARBA" id="ARBA00023136"/>
    </source>
</evidence>
<organism evidence="17 18">
    <name type="scientific">Paenirhodobacter populi</name>
    <dbReference type="NCBI Taxonomy" id="2306993"/>
    <lineage>
        <taxon>Bacteria</taxon>
        <taxon>Pseudomonadati</taxon>
        <taxon>Pseudomonadota</taxon>
        <taxon>Alphaproteobacteria</taxon>
        <taxon>Rhodobacterales</taxon>
        <taxon>Rhodobacter group</taxon>
        <taxon>Paenirhodobacter</taxon>
    </lineage>
</organism>
<evidence type="ECO:0000313" key="18">
    <source>
        <dbReference type="Proteomes" id="UP000285295"/>
    </source>
</evidence>
<dbReference type="GO" id="GO:0046583">
    <property type="term" value="F:monoatomic cation efflux transmembrane transporter activity"/>
    <property type="evidence" value="ECO:0007669"/>
    <property type="project" value="TreeGrafter"/>
</dbReference>
<dbReference type="SUPFAM" id="SSF52540">
    <property type="entry name" value="P-loop containing nucleoside triphosphate hydrolases"/>
    <property type="match status" value="1"/>
</dbReference>
<keyword evidence="12" id="KW-0921">Nickel transport</keyword>
<evidence type="ECO:0000256" key="15">
    <source>
        <dbReference type="RuleBase" id="RU362101"/>
    </source>
</evidence>
<comment type="subcellular location">
    <subcellularLocation>
        <location evidence="2 15">Cell membrane</location>
        <topology evidence="2 15">Multi-pass membrane protein</topology>
    </subcellularLocation>
</comment>
<keyword evidence="14" id="KW-0170">Cobalt</keyword>
<feature type="transmembrane region" description="Helical" evidence="15">
    <location>
        <begin position="196"/>
        <end position="219"/>
    </location>
</feature>
<dbReference type="GO" id="GO:0015099">
    <property type="term" value="F:nickel cation transmembrane transporter activity"/>
    <property type="evidence" value="ECO:0007669"/>
    <property type="project" value="UniProtKB-UniRule"/>
</dbReference>
<dbReference type="PANTHER" id="PTHR40659:SF1">
    <property type="entry name" value="NICKEL_COBALT EFFLUX SYSTEM RCNA"/>
    <property type="match status" value="1"/>
</dbReference>
<evidence type="ECO:0000256" key="3">
    <source>
        <dbReference type="ARBA" id="ARBA00022426"/>
    </source>
</evidence>
<evidence type="ECO:0000256" key="8">
    <source>
        <dbReference type="ARBA" id="ARBA00022741"/>
    </source>
</evidence>
<dbReference type="Pfam" id="PF00005">
    <property type="entry name" value="ABC_tran"/>
    <property type="match status" value="1"/>
</dbReference>
<evidence type="ECO:0000256" key="7">
    <source>
        <dbReference type="ARBA" id="ARBA00022692"/>
    </source>
</evidence>
<keyword evidence="8" id="KW-0547">Nucleotide-binding</keyword>
<keyword evidence="4 15" id="KW-0813">Transport</keyword>
<dbReference type="GO" id="GO:0010045">
    <property type="term" value="P:response to nickel cation"/>
    <property type="evidence" value="ECO:0007669"/>
    <property type="project" value="TreeGrafter"/>
</dbReference>
<dbReference type="GO" id="GO:0005886">
    <property type="term" value="C:plasma membrane"/>
    <property type="evidence" value="ECO:0007669"/>
    <property type="project" value="UniProtKB-SubCell"/>
</dbReference>
<reference evidence="17 18" key="2">
    <citation type="submission" date="2019-01" db="EMBL/GenBank/DDBJ databases">
        <authorList>
            <person name="Li Y."/>
        </authorList>
    </citation>
    <scope>NUCLEOTIDE SEQUENCE [LARGE SCALE GENOMIC DNA]</scope>
    <source>
        <strain evidence="17 18">D19-10-3-21</strain>
    </source>
</reference>
<evidence type="ECO:0000256" key="10">
    <source>
        <dbReference type="ARBA" id="ARBA00022989"/>
    </source>
</evidence>
<evidence type="ECO:0000256" key="14">
    <source>
        <dbReference type="ARBA" id="ARBA00023285"/>
    </source>
</evidence>
<dbReference type="EMBL" id="SAUX01000015">
    <property type="protein sequence ID" value="RWR28399.1"/>
    <property type="molecule type" value="Genomic_DNA"/>
</dbReference>